<dbReference type="RefSeq" id="WP_227615997.1">
    <property type="nucleotide sequence ID" value="NZ_JAJEPR010000034.1"/>
</dbReference>
<sequence length="248" mass="29224">MVEYKQYLPNRTIKKKGDPKIINKDISGLTGEKLLEKIYTILENHKDEIDQCKAILIEDDLDGRFQGKSKEEIDKYKSDIVKRVQDILGNQEMKVFLLFASPEAEAWFVADWEHGFKALYESDSINDLEYSERKFFVHQLKQYIDREVLGEYANDIEQYGFKNGTYYKLSDQLITVISNDIKEYLLNNNDNAAYAKKISESRHLYYSKKLHGDRMMKSIMPDVLEGKCKHFFKPVYHELADFDVEKEE</sequence>
<evidence type="ECO:0000313" key="2">
    <source>
        <dbReference type="Proteomes" id="UP001197875"/>
    </source>
</evidence>
<reference evidence="1 2" key="1">
    <citation type="submission" date="2021-10" db="EMBL/GenBank/DDBJ databases">
        <title>Anaerobic single-cell dispensing facilitates the cultivation of human gut bacteria.</title>
        <authorList>
            <person name="Afrizal A."/>
        </authorList>
    </citation>
    <scope>NUCLEOTIDE SEQUENCE [LARGE SCALE GENOMIC DNA]</scope>
    <source>
        <strain evidence="1 2">CLA-AA-H277</strain>
    </source>
</reference>
<evidence type="ECO:0008006" key="3">
    <source>
        <dbReference type="Google" id="ProtNLM"/>
    </source>
</evidence>
<comment type="caution">
    <text evidence="1">The sequence shown here is derived from an EMBL/GenBank/DDBJ whole genome shotgun (WGS) entry which is preliminary data.</text>
</comment>
<name>A0AAE3J7J7_9FIRM</name>
<evidence type="ECO:0000313" key="1">
    <source>
        <dbReference type="EMBL" id="MCC2190994.1"/>
    </source>
</evidence>
<organism evidence="1 2">
    <name type="scientific">Fusicatenibacter faecihominis</name>
    <dbReference type="NCBI Taxonomy" id="2881276"/>
    <lineage>
        <taxon>Bacteria</taxon>
        <taxon>Bacillati</taxon>
        <taxon>Bacillota</taxon>
        <taxon>Clostridia</taxon>
        <taxon>Lachnospirales</taxon>
        <taxon>Lachnospiraceae</taxon>
        <taxon>Fusicatenibacter</taxon>
    </lineage>
</organism>
<dbReference type="AlphaFoldDB" id="A0AAE3J7J7"/>
<proteinExistence type="predicted"/>
<gene>
    <name evidence="1" type="ORF">LKD71_14525</name>
</gene>
<dbReference type="EMBL" id="JAJEPR010000034">
    <property type="protein sequence ID" value="MCC2190994.1"/>
    <property type="molecule type" value="Genomic_DNA"/>
</dbReference>
<protein>
    <recommendedName>
        <fullName evidence="3">DUF4276 family protein</fullName>
    </recommendedName>
</protein>
<dbReference type="Proteomes" id="UP001197875">
    <property type="component" value="Unassembled WGS sequence"/>
</dbReference>
<keyword evidence="2" id="KW-1185">Reference proteome</keyword>
<accession>A0AAE3J7J7</accession>